<sequence length="232" mass="23965">MKKTTALLAGLGTTFLVTSLLPITSFAAEKTSDSNANISFIAGTGPVAPVDPLNPTNPLDTEDKDNPTDLPTGDTGALTLDYVSSIDFGSHEVSSQSEVYSSTSKKPFIQVSDRRGTGAGWSVSATASKFTDGTNDSLRGAKITFENGEAVTGSSTSAAPVSQQKVELPTDGSTSAAVMKATSNQGMGTWINRWMATGDTNEKVSIEVPGGSATVGDHQAKITWKLTDAPGV</sequence>
<keyword evidence="5" id="KW-1185">Reference proteome</keyword>
<dbReference type="PATRIC" id="fig|1430899.3.peg.1657"/>
<feature type="domain" description="WxL" evidence="3">
    <location>
        <begin position="28"/>
        <end position="230"/>
    </location>
</feature>
<proteinExistence type="predicted"/>
<evidence type="ECO:0000259" key="3">
    <source>
        <dbReference type="Pfam" id="PF13731"/>
    </source>
</evidence>
<organism evidence="4 5">
    <name type="scientific">Listeria fleischmannii 1991</name>
    <dbReference type="NCBI Taxonomy" id="1430899"/>
    <lineage>
        <taxon>Bacteria</taxon>
        <taxon>Bacillati</taxon>
        <taxon>Bacillota</taxon>
        <taxon>Bacilli</taxon>
        <taxon>Bacillales</taxon>
        <taxon>Listeriaceae</taxon>
        <taxon>Listeria</taxon>
    </lineage>
</organism>
<feature type="chain" id="PRO_5005298395" description="WxL domain-containing protein" evidence="2">
    <location>
        <begin position="28"/>
        <end position="232"/>
    </location>
</feature>
<dbReference type="Pfam" id="PF13731">
    <property type="entry name" value="WxL"/>
    <property type="match status" value="1"/>
</dbReference>
<evidence type="ECO:0000256" key="2">
    <source>
        <dbReference type="SAM" id="SignalP"/>
    </source>
</evidence>
<dbReference type="AlphaFoldDB" id="A0A0J8GFL8"/>
<feature type="signal peptide" evidence="2">
    <location>
        <begin position="1"/>
        <end position="27"/>
    </location>
</feature>
<gene>
    <name evidence="4" type="ORF">X560_1457</name>
</gene>
<dbReference type="Proteomes" id="UP000052258">
    <property type="component" value="Unassembled WGS sequence"/>
</dbReference>
<protein>
    <recommendedName>
        <fullName evidence="3">WxL domain-containing protein</fullName>
    </recommendedName>
</protein>
<dbReference type="EMBL" id="AZHO01000019">
    <property type="protein sequence ID" value="KMT59518.1"/>
    <property type="molecule type" value="Genomic_DNA"/>
</dbReference>
<evidence type="ECO:0000256" key="1">
    <source>
        <dbReference type="SAM" id="MobiDB-lite"/>
    </source>
</evidence>
<dbReference type="RefSeq" id="WP_007472521.1">
    <property type="nucleotide sequence ID" value="NZ_KQ130615.1"/>
</dbReference>
<evidence type="ECO:0000313" key="4">
    <source>
        <dbReference type="EMBL" id="KMT59518.1"/>
    </source>
</evidence>
<comment type="caution">
    <text evidence="4">The sequence shown here is derived from an EMBL/GenBank/DDBJ whole genome shotgun (WGS) entry which is preliminary data.</text>
</comment>
<feature type="region of interest" description="Disordered" evidence="1">
    <location>
        <begin position="45"/>
        <end position="76"/>
    </location>
</feature>
<accession>A0A0J8GFL8</accession>
<reference evidence="4 5" key="1">
    <citation type="journal article" date="2015" name="Genome Biol. Evol.">
        <title>Comparative Genomics of Listeria Sensu Lato: Genus-Wide Differences in Evolutionary Dynamics and the Progressive Gain of Complex, Potentially Pathogenicity-Related Traits through Lateral Gene Transfer.</title>
        <authorList>
            <person name="Chiara M."/>
            <person name="Caruso M."/>
            <person name="D'Erchia A.M."/>
            <person name="Manzari C."/>
            <person name="Fraccalvieri R."/>
            <person name="Goffredo E."/>
            <person name="Latorre L."/>
            <person name="Miccolupo A."/>
            <person name="Padalino I."/>
            <person name="Santagada G."/>
            <person name="Chiocco D."/>
            <person name="Pesole G."/>
            <person name="Horner D.S."/>
            <person name="Parisi A."/>
        </authorList>
    </citation>
    <scope>NUCLEOTIDE SEQUENCE [LARGE SCALE GENOMIC DNA]</scope>
    <source>
        <strain evidence="4 5">1991</strain>
    </source>
</reference>
<dbReference type="OrthoDB" id="2356942at2"/>
<name>A0A0J8GFL8_9LIST</name>
<evidence type="ECO:0000313" key="5">
    <source>
        <dbReference type="Proteomes" id="UP000052258"/>
    </source>
</evidence>
<keyword evidence="2" id="KW-0732">Signal</keyword>
<dbReference type="InterPro" id="IPR027994">
    <property type="entry name" value="WxL_dom"/>
</dbReference>